<reference evidence="4 5" key="1">
    <citation type="submission" date="2020-12" db="EMBL/GenBank/DDBJ databases">
        <title>Olleya sediminilitoris sp. nov., isolated from a tidal flat.</title>
        <authorList>
            <person name="Park S."/>
            <person name="Yoon J.-H."/>
        </authorList>
    </citation>
    <scope>NUCLEOTIDE SEQUENCE [LARGE SCALE GENOMIC DNA]</scope>
    <source>
        <strain evidence="4 5">YSTF-M6</strain>
    </source>
</reference>
<name>A0ABS1WI63_9FLAO</name>
<comment type="similarity">
    <text evidence="1">Belongs to the ATP-dependent AMP-binding enzyme family.</text>
</comment>
<dbReference type="RefSeq" id="WP_202998820.1">
    <property type="nucleotide sequence ID" value="NZ_JAEMEF010000002.1"/>
</dbReference>
<dbReference type="Gene3D" id="3.30.300.30">
    <property type="match status" value="1"/>
</dbReference>
<dbReference type="PANTHER" id="PTHR43201:SF5">
    <property type="entry name" value="MEDIUM-CHAIN ACYL-COA LIGASE ACSF2, MITOCHONDRIAL"/>
    <property type="match status" value="1"/>
</dbReference>
<sequence>MTPTFNKIHNRFKLNGNYFSFDSLKEVAYSYIKEGETFEQEIGVFLLDWLDDNEFLSVNTSGSTGQPKSITLSKQAMVNSAIATGDYFNLKPGNTALLCLPASYIAGKMMLVRALILGLEIDNVQPTTTPKINQNKHYDFCAMIPAQAEKSSDQLDAIKTLIVGGAQVSKALKQQFSGLKTQVFETYGMTETITHIAVKQINNTTTNIFTTLPGIAISQNKKECLVIDAPQLTANQIITNDVVKLYSNTTFEWLGRIDNVINSGGVKLFPEQIEAKLQSKIKGRFFITAQKDDTFGEVPVLVLEAKDNQVNPNTFTDLSNIQTPKVILAINAFAETSSGKVNRLKTMQLLKK</sequence>
<gene>
    <name evidence="4" type="ORF">JAO71_03280</name>
</gene>
<dbReference type="EMBL" id="JAEMEF010000002">
    <property type="protein sequence ID" value="MBL7558815.1"/>
    <property type="molecule type" value="Genomic_DNA"/>
</dbReference>
<dbReference type="Pfam" id="PF00501">
    <property type="entry name" value="AMP-binding"/>
    <property type="match status" value="1"/>
</dbReference>
<dbReference type="PANTHER" id="PTHR43201">
    <property type="entry name" value="ACYL-COA SYNTHETASE"/>
    <property type="match status" value="1"/>
</dbReference>
<dbReference type="InterPro" id="IPR042099">
    <property type="entry name" value="ANL_N_sf"/>
</dbReference>
<dbReference type="SUPFAM" id="SSF56801">
    <property type="entry name" value="Acetyl-CoA synthetase-like"/>
    <property type="match status" value="1"/>
</dbReference>
<accession>A0ABS1WI63</accession>
<feature type="domain" description="AMP-dependent synthetase/ligase" evidence="3">
    <location>
        <begin position="60"/>
        <end position="200"/>
    </location>
</feature>
<dbReference type="InterPro" id="IPR000873">
    <property type="entry name" value="AMP-dep_synth/lig_dom"/>
</dbReference>
<evidence type="ECO:0000259" key="3">
    <source>
        <dbReference type="Pfam" id="PF00501"/>
    </source>
</evidence>
<comment type="caution">
    <text evidence="4">The sequence shown here is derived from an EMBL/GenBank/DDBJ whole genome shotgun (WGS) entry which is preliminary data.</text>
</comment>
<keyword evidence="2" id="KW-0436">Ligase</keyword>
<evidence type="ECO:0000313" key="5">
    <source>
        <dbReference type="Proteomes" id="UP000605013"/>
    </source>
</evidence>
<keyword evidence="5" id="KW-1185">Reference proteome</keyword>
<proteinExistence type="inferred from homology"/>
<dbReference type="Gene3D" id="3.40.50.12780">
    <property type="entry name" value="N-terminal domain of ligase-like"/>
    <property type="match status" value="1"/>
</dbReference>
<evidence type="ECO:0000256" key="1">
    <source>
        <dbReference type="ARBA" id="ARBA00006432"/>
    </source>
</evidence>
<protein>
    <submittedName>
        <fullName evidence="4">AMP-binding protein</fullName>
    </submittedName>
</protein>
<evidence type="ECO:0000313" key="4">
    <source>
        <dbReference type="EMBL" id="MBL7558815.1"/>
    </source>
</evidence>
<dbReference type="Proteomes" id="UP000605013">
    <property type="component" value="Unassembled WGS sequence"/>
</dbReference>
<organism evidence="4 5">
    <name type="scientific">Olleya sediminilitoris</name>
    <dbReference type="NCBI Taxonomy" id="2795739"/>
    <lineage>
        <taxon>Bacteria</taxon>
        <taxon>Pseudomonadati</taxon>
        <taxon>Bacteroidota</taxon>
        <taxon>Flavobacteriia</taxon>
        <taxon>Flavobacteriales</taxon>
        <taxon>Flavobacteriaceae</taxon>
    </lineage>
</organism>
<dbReference type="InterPro" id="IPR045851">
    <property type="entry name" value="AMP-bd_C_sf"/>
</dbReference>
<evidence type="ECO:0000256" key="2">
    <source>
        <dbReference type="ARBA" id="ARBA00022598"/>
    </source>
</evidence>